<accession>A0A7C1FJW3</accession>
<evidence type="ECO:0000256" key="1">
    <source>
        <dbReference type="SAM" id="Phobius"/>
    </source>
</evidence>
<comment type="caution">
    <text evidence="2">The sequence shown here is derived from an EMBL/GenBank/DDBJ whole genome shotgun (WGS) entry which is preliminary data.</text>
</comment>
<reference evidence="2" key="1">
    <citation type="journal article" date="2020" name="mSystems">
        <title>Genome- and Community-Level Interaction Insights into Carbon Utilization and Element Cycling Functions of Hydrothermarchaeota in Hydrothermal Sediment.</title>
        <authorList>
            <person name="Zhou Z."/>
            <person name="Liu Y."/>
            <person name="Xu W."/>
            <person name="Pan J."/>
            <person name="Luo Z.H."/>
            <person name="Li M."/>
        </authorList>
    </citation>
    <scope>NUCLEOTIDE SEQUENCE [LARGE SCALE GENOMIC DNA]</scope>
    <source>
        <strain evidence="2">SpSt-289</strain>
    </source>
</reference>
<keyword evidence="1" id="KW-1133">Transmembrane helix</keyword>
<keyword evidence="1" id="KW-0812">Transmembrane</keyword>
<keyword evidence="1" id="KW-0472">Membrane</keyword>
<evidence type="ECO:0000313" key="2">
    <source>
        <dbReference type="EMBL" id="HDX32594.1"/>
    </source>
</evidence>
<feature type="transmembrane region" description="Helical" evidence="1">
    <location>
        <begin position="159"/>
        <end position="189"/>
    </location>
</feature>
<gene>
    <name evidence="2" type="ORF">ENQ20_14075</name>
</gene>
<feature type="transmembrane region" description="Helical" evidence="1">
    <location>
        <begin position="201"/>
        <end position="226"/>
    </location>
</feature>
<proteinExistence type="predicted"/>
<name>A0A7C1FJW3_9CHLR</name>
<dbReference type="EMBL" id="DSMG01000144">
    <property type="protein sequence ID" value="HDX32594.1"/>
    <property type="molecule type" value="Genomic_DNA"/>
</dbReference>
<dbReference type="PANTHER" id="PTHR37308">
    <property type="entry name" value="INTEGRAL MEMBRANE PROTEIN"/>
    <property type="match status" value="1"/>
</dbReference>
<feature type="transmembrane region" description="Helical" evidence="1">
    <location>
        <begin position="130"/>
        <end position="147"/>
    </location>
</feature>
<organism evidence="2">
    <name type="scientific">Caldilinea aerophila</name>
    <dbReference type="NCBI Taxonomy" id="133453"/>
    <lineage>
        <taxon>Bacteria</taxon>
        <taxon>Bacillati</taxon>
        <taxon>Chloroflexota</taxon>
        <taxon>Caldilineae</taxon>
        <taxon>Caldilineales</taxon>
        <taxon>Caldilineaceae</taxon>
        <taxon>Caldilinea</taxon>
    </lineage>
</organism>
<sequence>MQERKRLQDYLGVYASGFAMGSADVVPGVSGGTIAFIVGIYEELIGSIRMVGRPVFWRALLGLQWREAVRLINLAFLVTLLAGIATAIVLLAPGIEWMLVHQPVIIWSFFFGLVLASITLVAPRVKVWSLGRWVALVAGVVGAYWLVGLTPVQTPEDWWFLMLSGAIAICAMILPGISGSFILVLLGKYQFFINAVNQRDLASIALGGIGAAIGLVSFAQVLSWLFRRYHDLTVAALTGLMIGSLRKVWPWKETVATIVDRHGEEVPLIQRNFIPPFFVEGTVNMEIVFALAAALLGVAIVLLVERMAMARGQEEK</sequence>
<feature type="transmembrane region" description="Helical" evidence="1">
    <location>
        <begin position="104"/>
        <end position="123"/>
    </location>
</feature>
<feature type="transmembrane region" description="Helical" evidence="1">
    <location>
        <begin position="71"/>
        <end position="92"/>
    </location>
</feature>
<dbReference type="AlphaFoldDB" id="A0A7C1FJW3"/>
<protein>
    <submittedName>
        <fullName evidence="2">DUF368 domain-containing protein</fullName>
    </submittedName>
</protein>
<dbReference type="Pfam" id="PF04018">
    <property type="entry name" value="VCA0040-like"/>
    <property type="match status" value="1"/>
</dbReference>
<feature type="transmembrane region" description="Helical" evidence="1">
    <location>
        <begin position="287"/>
        <end position="304"/>
    </location>
</feature>
<dbReference type="InterPro" id="IPR007163">
    <property type="entry name" value="VCA0040-like"/>
</dbReference>
<dbReference type="PANTHER" id="PTHR37308:SF1">
    <property type="entry name" value="POLYPRENYL-PHOSPHATE TRANSPORTER"/>
    <property type="match status" value="1"/>
</dbReference>